<dbReference type="EMBL" id="BK015488">
    <property type="protein sequence ID" value="DAE09526.1"/>
    <property type="molecule type" value="Genomic_DNA"/>
</dbReference>
<organism evidence="1">
    <name type="scientific">Siphoviridae sp. ct96x5</name>
    <dbReference type="NCBI Taxonomy" id="2825367"/>
    <lineage>
        <taxon>Viruses</taxon>
        <taxon>Duplodnaviria</taxon>
        <taxon>Heunggongvirae</taxon>
        <taxon>Uroviricota</taxon>
        <taxon>Caudoviricetes</taxon>
    </lineage>
</organism>
<protein>
    <submittedName>
        <fullName evidence="1">Uncharacterized protein</fullName>
    </submittedName>
</protein>
<reference evidence="1" key="1">
    <citation type="journal article" date="2021" name="Proc. Natl. Acad. Sci. U.S.A.">
        <title>A Catalog of Tens of Thousands of Viruses from Human Metagenomes Reveals Hidden Associations with Chronic Diseases.</title>
        <authorList>
            <person name="Tisza M.J."/>
            <person name="Buck C.B."/>
        </authorList>
    </citation>
    <scope>NUCLEOTIDE SEQUENCE</scope>
    <source>
        <strain evidence="1">Ct96x5</strain>
    </source>
</reference>
<name>A0A8S5PR16_9CAUD</name>
<accession>A0A8S5PR16</accession>
<evidence type="ECO:0000313" key="1">
    <source>
        <dbReference type="EMBL" id="DAE09526.1"/>
    </source>
</evidence>
<sequence length="72" mass="8484">MSYAEIKALFYEVLRGDNNGRSAAYPNGRHIDYKGTAGNRRMDSQNFYGNIEKICLRRNNTNFWKWFVLKTT</sequence>
<proteinExistence type="predicted"/>